<dbReference type="AlphaFoldDB" id="A0AA96K0X4"/>
<reference evidence="3 4" key="1">
    <citation type="submission" date="2023-01" db="EMBL/GenBank/DDBJ databases">
        <title>Cultivation and genomic characterization of new, ubiquitous marine nitrite-oxidizing bacteria from the Nitrospirales.</title>
        <authorList>
            <person name="Mueller A.J."/>
            <person name="Daebeler A."/>
            <person name="Herbold C.W."/>
            <person name="Kirkegaard R.H."/>
            <person name="Daims H."/>
        </authorList>
    </citation>
    <scope>NUCLEOTIDE SEQUENCE [LARGE SCALE GENOMIC DNA]</scope>
    <source>
        <strain evidence="3 4">DK</strain>
    </source>
</reference>
<keyword evidence="4" id="KW-1185">Reference proteome</keyword>
<proteinExistence type="predicted"/>
<feature type="transmembrane region" description="Helical" evidence="1">
    <location>
        <begin position="21"/>
        <end position="42"/>
    </location>
</feature>
<dbReference type="RefSeq" id="WP_312746094.1">
    <property type="nucleotide sequence ID" value="NZ_CP116968.1"/>
</dbReference>
<dbReference type="PANTHER" id="PTHR37938">
    <property type="entry name" value="BLL0215 PROTEIN"/>
    <property type="match status" value="1"/>
</dbReference>
<dbReference type="PANTHER" id="PTHR37938:SF1">
    <property type="entry name" value="BLL0215 PROTEIN"/>
    <property type="match status" value="1"/>
</dbReference>
<keyword evidence="1" id="KW-0472">Membrane</keyword>
<sequence>MSEPGDPERIIWEGYPSWGQFTWLYFFSLWTGLRGFFLLQIGFSGWEIWVVGAGILLGLVVVLRYWAKYLLTSKRVVLRNGYSGKEMASVEFGIFKSVEVMQGPIARMLGIGTLVIHSKDSGRSVRFRGIKDPEIIETKLRALLPPSSPVLTH</sequence>
<gene>
    <name evidence="3" type="ORF">PQG83_01815</name>
</gene>
<evidence type="ECO:0000259" key="2">
    <source>
        <dbReference type="Pfam" id="PF03703"/>
    </source>
</evidence>
<dbReference type="EMBL" id="CP116968">
    <property type="protein sequence ID" value="WNM62506.1"/>
    <property type="molecule type" value="Genomic_DNA"/>
</dbReference>
<feature type="transmembrane region" description="Helical" evidence="1">
    <location>
        <begin position="48"/>
        <end position="67"/>
    </location>
</feature>
<keyword evidence="1" id="KW-0812">Transmembrane</keyword>
<dbReference type="Pfam" id="PF03703">
    <property type="entry name" value="bPH_2"/>
    <property type="match status" value="1"/>
</dbReference>
<dbReference type="KEGG" id="nneo:PQG83_01815"/>
<name>A0AA96K0X4_9BACT</name>
<organism evidence="3 4">
    <name type="scientific">Candidatus Nitrospira neomarina</name>
    <dbReference type="NCBI Taxonomy" id="3020899"/>
    <lineage>
        <taxon>Bacteria</taxon>
        <taxon>Pseudomonadati</taxon>
        <taxon>Nitrospirota</taxon>
        <taxon>Nitrospiria</taxon>
        <taxon>Nitrospirales</taxon>
        <taxon>Nitrospiraceae</taxon>
        <taxon>Nitrospira</taxon>
    </lineage>
</organism>
<feature type="domain" description="YdbS-like PH" evidence="2">
    <location>
        <begin position="66"/>
        <end position="137"/>
    </location>
</feature>
<evidence type="ECO:0000313" key="3">
    <source>
        <dbReference type="EMBL" id="WNM62506.1"/>
    </source>
</evidence>
<accession>A0AA96K0X4</accession>
<evidence type="ECO:0000313" key="4">
    <source>
        <dbReference type="Proteomes" id="UP001302494"/>
    </source>
</evidence>
<evidence type="ECO:0000256" key="1">
    <source>
        <dbReference type="SAM" id="Phobius"/>
    </source>
</evidence>
<dbReference type="InterPro" id="IPR005182">
    <property type="entry name" value="YdbS-like_PH"/>
</dbReference>
<dbReference type="Proteomes" id="UP001302494">
    <property type="component" value="Chromosome"/>
</dbReference>
<protein>
    <submittedName>
        <fullName evidence="3">PH domain-containing protein</fullName>
    </submittedName>
</protein>
<keyword evidence="1" id="KW-1133">Transmembrane helix</keyword>